<gene>
    <name evidence="4" type="ORF">SAMN05216225_1001357</name>
</gene>
<protein>
    <submittedName>
        <fullName evidence="4">Spore germination protein</fullName>
    </submittedName>
</protein>
<feature type="domain" description="PepSY" evidence="1">
    <location>
        <begin position="374"/>
        <end position="434"/>
    </location>
</feature>
<dbReference type="NCBIfam" id="TIGR02889">
    <property type="entry name" value="spore_YpeB"/>
    <property type="match status" value="1"/>
</dbReference>
<dbReference type="EMBL" id="FQVW01000001">
    <property type="protein sequence ID" value="SHF57320.1"/>
    <property type="molecule type" value="Genomic_DNA"/>
</dbReference>
<dbReference type="GO" id="GO:0009847">
    <property type="term" value="P:spore germination"/>
    <property type="evidence" value="ECO:0007669"/>
    <property type="project" value="InterPro"/>
</dbReference>
<sequence>MIRWISIAVLSIAVAGTAVWGYKEHQEKNAILIQAENTYQRSFHELSYNIDLLHDKIGTTLAMNSNERLSPQLVEIWRLTSEALSNVGQLPLTLLPFNETEEFLSKIGDFTYKTAVRDLEDDPLSDEETEALQSLYEQATDIKNELRNVQHLALENNLRWMDVQLALATQDEQADNTIIDGFKTVEKKVEGFAESNANSALTGTSSKEHKYQNLNGEKVNQEEALKIGKELFNIDNHNDLRITETGDGADIPMYSISYRDGKKNAYLDLSQQGGNPLNLLVDRNLGEKQISLHDGLLKAEEYLKEQDFTDMILFDSNEYNNTGVYSFLYNENGVRVYSDAIEVKVGLDNGDILGITASNYFMNHKDRNIPEPGISIDEAKSYVNPNVDIQEEFLSVIDNDLGEEVLTYEFLGLYENDTYRIFINAMDGTEEKVEKLNGKEINYAGI</sequence>
<dbReference type="InterPro" id="IPR014239">
    <property type="entry name" value="YpeB_PepSY1-2"/>
</dbReference>
<dbReference type="Pfam" id="PF03413">
    <property type="entry name" value="PepSY"/>
    <property type="match status" value="1"/>
</dbReference>
<evidence type="ECO:0000259" key="1">
    <source>
        <dbReference type="Pfam" id="PF03413"/>
    </source>
</evidence>
<dbReference type="STRING" id="930117.SAMN05216225_1001357"/>
<dbReference type="Pfam" id="PF14620">
    <property type="entry name" value="YPEB_PepSY1-2"/>
    <property type="match status" value="1"/>
</dbReference>
<accession>A0A1M5CRD4</accession>
<dbReference type="OrthoDB" id="2372097at2"/>
<evidence type="ECO:0000259" key="3">
    <source>
        <dbReference type="Pfam" id="PF20769"/>
    </source>
</evidence>
<evidence type="ECO:0000313" key="4">
    <source>
        <dbReference type="EMBL" id="SHF57320.1"/>
    </source>
</evidence>
<dbReference type="InterPro" id="IPR048402">
    <property type="entry name" value="YpeB_N"/>
</dbReference>
<feature type="domain" description="Sporulation protein YpeB PepSY1 and PepSY2" evidence="2">
    <location>
        <begin position="180"/>
        <end position="370"/>
    </location>
</feature>
<dbReference type="Pfam" id="PF20769">
    <property type="entry name" value="YPEB_N"/>
    <property type="match status" value="1"/>
</dbReference>
<name>A0A1M5CRD4_9BACI</name>
<dbReference type="RefSeq" id="WP_072887374.1">
    <property type="nucleotide sequence ID" value="NZ_FQVW01000001.1"/>
</dbReference>
<evidence type="ECO:0000259" key="2">
    <source>
        <dbReference type="Pfam" id="PF14620"/>
    </source>
</evidence>
<keyword evidence="5" id="KW-1185">Reference proteome</keyword>
<feature type="domain" description="Sporulation protein YpeB N-terminal" evidence="3">
    <location>
        <begin position="27"/>
        <end position="162"/>
    </location>
</feature>
<reference evidence="4 5" key="1">
    <citation type="submission" date="2016-11" db="EMBL/GenBank/DDBJ databases">
        <authorList>
            <person name="Jaros S."/>
            <person name="Januszkiewicz K."/>
            <person name="Wedrychowicz H."/>
        </authorList>
    </citation>
    <scope>NUCLEOTIDE SEQUENCE [LARGE SCALE GENOMIC DNA]</scope>
    <source>
        <strain evidence="4 5">IBRC-M 10683</strain>
    </source>
</reference>
<evidence type="ECO:0000313" key="5">
    <source>
        <dbReference type="Proteomes" id="UP000183988"/>
    </source>
</evidence>
<dbReference type="Proteomes" id="UP000183988">
    <property type="component" value="Unassembled WGS sequence"/>
</dbReference>
<organism evidence="4 5">
    <name type="scientific">Ornithinibacillus halophilus</name>
    <dbReference type="NCBI Taxonomy" id="930117"/>
    <lineage>
        <taxon>Bacteria</taxon>
        <taxon>Bacillati</taxon>
        <taxon>Bacillota</taxon>
        <taxon>Bacilli</taxon>
        <taxon>Bacillales</taxon>
        <taxon>Bacillaceae</taxon>
        <taxon>Ornithinibacillus</taxon>
    </lineage>
</organism>
<proteinExistence type="predicted"/>
<dbReference type="InterPro" id="IPR025711">
    <property type="entry name" value="PepSY"/>
</dbReference>
<dbReference type="AlphaFoldDB" id="A0A1M5CRD4"/>